<dbReference type="PANTHER" id="PTHR32071">
    <property type="entry name" value="TRANSCRIPTIONAL REGULATORY PROTEIN"/>
    <property type="match status" value="1"/>
</dbReference>
<feature type="domain" description="PAS" evidence="7">
    <location>
        <begin position="64"/>
        <end position="100"/>
    </location>
</feature>
<dbReference type="NCBIfam" id="TIGR00229">
    <property type="entry name" value="sensory_box"/>
    <property type="match status" value="2"/>
</dbReference>
<dbReference type="PANTHER" id="PTHR32071:SF117">
    <property type="entry name" value="PTS-DEPENDENT DIHYDROXYACETONE KINASE OPERON REGULATORY PROTEIN-RELATED"/>
    <property type="match status" value="1"/>
</dbReference>
<dbReference type="PROSITE" id="PS00675">
    <property type="entry name" value="SIGMA54_INTERACT_1"/>
    <property type="match status" value="1"/>
</dbReference>
<evidence type="ECO:0000313" key="9">
    <source>
        <dbReference type="EMBL" id="TAI47128.1"/>
    </source>
</evidence>
<dbReference type="InterPro" id="IPR025662">
    <property type="entry name" value="Sigma_54_int_dom_ATP-bd_1"/>
</dbReference>
<gene>
    <name evidence="9" type="ORF">EW142_10570</name>
</gene>
<dbReference type="EMBL" id="SGIU01000002">
    <property type="protein sequence ID" value="TAI47128.1"/>
    <property type="molecule type" value="Genomic_DNA"/>
</dbReference>
<dbReference type="InterPro" id="IPR025944">
    <property type="entry name" value="Sigma_54_int_dom_CS"/>
</dbReference>
<dbReference type="InterPro" id="IPR000700">
    <property type="entry name" value="PAS-assoc_C"/>
</dbReference>
<dbReference type="InterPro" id="IPR009057">
    <property type="entry name" value="Homeodomain-like_sf"/>
</dbReference>
<dbReference type="InterPro" id="IPR000014">
    <property type="entry name" value="PAS"/>
</dbReference>
<evidence type="ECO:0000256" key="3">
    <source>
        <dbReference type="ARBA" id="ARBA00023015"/>
    </source>
</evidence>
<dbReference type="InterPro" id="IPR035965">
    <property type="entry name" value="PAS-like_dom_sf"/>
</dbReference>
<dbReference type="Pfam" id="PF13426">
    <property type="entry name" value="PAS_9"/>
    <property type="match status" value="2"/>
</dbReference>
<keyword evidence="10" id="KW-1185">Reference proteome</keyword>
<dbReference type="InterPro" id="IPR058031">
    <property type="entry name" value="AAA_lid_NorR"/>
</dbReference>
<dbReference type="PROSITE" id="PS50045">
    <property type="entry name" value="SIGMA54_INTERACT_4"/>
    <property type="match status" value="1"/>
</dbReference>
<keyword evidence="2" id="KW-0067">ATP-binding</keyword>
<dbReference type="SMART" id="SM00382">
    <property type="entry name" value="AAA"/>
    <property type="match status" value="1"/>
</dbReference>
<dbReference type="Gene3D" id="1.10.10.60">
    <property type="entry name" value="Homeodomain-like"/>
    <property type="match status" value="1"/>
</dbReference>
<proteinExistence type="predicted"/>
<dbReference type="Gene3D" id="3.40.50.300">
    <property type="entry name" value="P-loop containing nucleotide triphosphate hydrolases"/>
    <property type="match status" value="1"/>
</dbReference>
<evidence type="ECO:0000256" key="4">
    <source>
        <dbReference type="ARBA" id="ARBA00023125"/>
    </source>
</evidence>
<dbReference type="OrthoDB" id="9782110at2"/>
<dbReference type="InterPro" id="IPR027417">
    <property type="entry name" value="P-loop_NTPase"/>
</dbReference>
<reference evidence="9 10" key="1">
    <citation type="submission" date="2019-02" db="EMBL/GenBank/DDBJ databases">
        <title>Draft genome sequence of Muricauda sp. 176CP4-71.</title>
        <authorList>
            <person name="Park J.-S."/>
        </authorList>
    </citation>
    <scope>NUCLEOTIDE SEQUENCE [LARGE SCALE GENOMIC DNA]</scope>
    <source>
        <strain evidence="9 10">176CP4-71</strain>
    </source>
</reference>
<keyword evidence="4" id="KW-0238">DNA-binding</keyword>
<evidence type="ECO:0000259" key="6">
    <source>
        <dbReference type="PROSITE" id="PS50045"/>
    </source>
</evidence>
<dbReference type="InterPro" id="IPR025943">
    <property type="entry name" value="Sigma_54_int_dom_ATP-bd_2"/>
</dbReference>
<dbReference type="InterPro" id="IPR003593">
    <property type="entry name" value="AAA+_ATPase"/>
</dbReference>
<dbReference type="Gene3D" id="3.30.450.20">
    <property type="entry name" value="PAS domain"/>
    <property type="match status" value="2"/>
</dbReference>
<name>A0A4Q8QDF6_9FLAO</name>
<evidence type="ECO:0000313" key="10">
    <source>
        <dbReference type="Proteomes" id="UP000291981"/>
    </source>
</evidence>
<dbReference type="FunFam" id="3.40.50.300:FF:000006">
    <property type="entry name" value="DNA-binding transcriptional regulator NtrC"/>
    <property type="match status" value="1"/>
</dbReference>
<protein>
    <submittedName>
        <fullName evidence="9">PAS domain S-box protein</fullName>
    </submittedName>
</protein>
<dbReference type="SUPFAM" id="SSF46689">
    <property type="entry name" value="Homeodomain-like"/>
    <property type="match status" value="1"/>
</dbReference>
<sequence length="756" mass="87657">MSFHRPNLCQNENTSVFNVLHGLAQNRFVIFCRKFYYLRNIDIFLGRKISKMNNLIPFEGVSQKLIEDFPYEVIWFDETGQIVYANELFFKRLGYSKKDISNLSIFELNPTVTIEEWREHWHSVEKQGTINFKDTHKRKDGKLYEVEVYAQFFSNNGKSFISALVNEITESSFYRNLLGHTERLTNVGGWKLNLQDGSLIVTEEALKLFDTEDRDDLLPGNIVHRFKDSKQYQELLKGVMRKAKAFDEILETNDQPTRYIRSAGQAILKGDKIFKIIGAYQDVTDQQERQNALRLYKQILDNAEDLVYVYNREGELLHYSNSVARVLGFDKEELDDFNIFHLDQNITKEWWNEHMDEIAEKKVLRFEWMISRKDGTKFQADITANHIRFEGQDLNCAIIRDITERKKRESELFNAFEEIKSLKQLLEQENEYLQTEIKRNINFDNIICKSDSYAKVLEEVEKVAKTDTTVLITGESGTGKELLANSIHENSQRNKRPLIKVNMATLPNELIESELFGHKKGAFTGATADKVGKFTLADEGTIFLDEIGEMPLELQPKLLRVLQEGEFDALGSNKTTQVDVRIIAATNRNLEEMIKDGKFREDLFYRLNVFPIYNIPLRDRKEDIPLLAQYFLEKYASKAGKAFRKLSKKTIDKLMDYPFPGNIRELENLIERAVILEEGTTLFPGSWLPNSNGDVKTDDGLKTFEEIQKDHIIKVLKHTKGRVSGPNGAATILAMKDKTLFAKMKRLGIERQVNFK</sequence>
<dbReference type="SUPFAM" id="SSF52540">
    <property type="entry name" value="P-loop containing nucleoside triphosphate hydrolases"/>
    <property type="match status" value="1"/>
</dbReference>
<dbReference type="InterPro" id="IPR002078">
    <property type="entry name" value="Sigma_54_int"/>
</dbReference>
<keyword evidence="3" id="KW-0805">Transcription regulation</keyword>
<dbReference type="GO" id="GO:0003677">
    <property type="term" value="F:DNA binding"/>
    <property type="evidence" value="ECO:0007669"/>
    <property type="project" value="UniProtKB-KW"/>
</dbReference>
<dbReference type="SUPFAM" id="SSF55785">
    <property type="entry name" value="PYP-like sensor domain (PAS domain)"/>
    <property type="match status" value="2"/>
</dbReference>
<dbReference type="SMART" id="SM00091">
    <property type="entry name" value="PAS"/>
    <property type="match status" value="2"/>
</dbReference>
<dbReference type="CDD" id="cd00009">
    <property type="entry name" value="AAA"/>
    <property type="match status" value="1"/>
</dbReference>
<dbReference type="CDD" id="cd00130">
    <property type="entry name" value="PAS"/>
    <property type="match status" value="2"/>
</dbReference>
<dbReference type="PROSITE" id="PS00676">
    <property type="entry name" value="SIGMA54_INTERACT_2"/>
    <property type="match status" value="1"/>
</dbReference>
<keyword evidence="5" id="KW-0804">Transcription</keyword>
<dbReference type="PROSITE" id="PS50113">
    <property type="entry name" value="PAC"/>
    <property type="match status" value="1"/>
</dbReference>
<dbReference type="GO" id="GO:0006355">
    <property type="term" value="P:regulation of DNA-templated transcription"/>
    <property type="evidence" value="ECO:0007669"/>
    <property type="project" value="InterPro"/>
</dbReference>
<accession>A0A4Q8QDF6</accession>
<dbReference type="AlphaFoldDB" id="A0A4Q8QDF6"/>
<comment type="caution">
    <text evidence="9">The sequence shown here is derived from an EMBL/GenBank/DDBJ whole genome shotgun (WGS) entry which is preliminary data.</text>
</comment>
<dbReference type="Proteomes" id="UP000291981">
    <property type="component" value="Unassembled WGS sequence"/>
</dbReference>
<dbReference type="Pfam" id="PF00158">
    <property type="entry name" value="Sigma54_activat"/>
    <property type="match status" value="1"/>
</dbReference>
<feature type="domain" description="Sigma-54 factor interaction" evidence="6">
    <location>
        <begin position="446"/>
        <end position="675"/>
    </location>
</feature>
<feature type="domain" description="PAS" evidence="7">
    <location>
        <begin position="292"/>
        <end position="334"/>
    </location>
</feature>
<evidence type="ECO:0000256" key="2">
    <source>
        <dbReference type="ARBA" id="ARBA00022840"/>
    </source>
</evidence>
<evidence type="ECO:0000256" key="5">
    <source>
        <dbReference type="ARBA" id="ARBA00023163"/>
    </source>
</evidence>
<dbReference type="PROSITE" id="PS00688">
    <property type="entry name" value="SIGMA54_INTERACT_3"/>
    <property type="match status" value="1"/>
</dbReference>
<dbReference type="Gene3D" id="1.10.8.60">
    <property type="match status" value="1"/>
</dbReference>
<dbReference type="GO" id="GO:0005524">
    <property type="term" value="F:ATP binding"/>
    <property type="evidence" value="ECO:0007669"/>
    <property type="project" value="UniProtKB-KW"/>
</dbReference>
<evidence type="ECO:0000259" key="8">
    <source>
        <dbReference type="PROSITE" id="PS50113"/>
    </source>
</evidence>
<feature type="domain" description="PAC" evidence="8">
    <location>
        <begin position="364"/>
        <end position="414"/>
    </location>
</feature>
<dbReference type="PROSITE" id="PS50112">
    <property type="entry name" value="PAS"/>
    <property type="match status" value="2"/>
</dbReference>
<dbReference type="Pfam" id="PF25601">
    <property type="entry name" value="AAA_lid_14"/>
    <property type="match status" value="1"/>
</dbReference>
<evidence type="ECO:0000259" key="7">
    <source>
        <dbReference type="PROSITE" id="PS50112"/>
    </source>
</evidence>
<evidence type="ECO:0000256" key="1">
    <source>
        <dbReference type="ARBA" id="ARBA00022741"/>
    </source>
</evidence>
<keyword evidence="1" id="KW-0547">Nucleotide-binding</keyword>
<organism evidence="9 10">
    <name type="scientific">Flagellimonas allohymeniacidonis</name>
    <dbReference type="NCBI Taxonomy" id="2517819"/>
    <lineage>
        <taxon>Bacteria</taxon>
        <taxon>Pseudomonadati</taxon>
        <taxon>Bacteroidota</taxon>
        <taxon>Flavobacteriia</taxon>
        <taxon>Flavobacteriales</taxon>
        <taxon>Flavobacteriaceae</taxon>
        <taxon>Flagellimonas</taxon>
    </lineage>
</organism>